<dbReference type="InterPro" id="IPR043128">
    <property type="entry name" value="Rev_trsase/Diguanyl_cyclase"/>
</dbReference>
<evidence type="ECO:0000256" key="1">
    <source>
        <dbReference type="SAM" id="Coils"/>
    </source>
</evidence>
<proteinExistence type="predicted"/>
<dbReference type="InterPro" id="IPR029787">
    <property type="entry name" value="Nucleotide_cyclase"/>
</dbReference>
<keyword evidence="5" id="KW-1185">Reference proteome</keyword>
<dbReference type="PROSITE" id="PS50887">
    <property type="entry name" value="GGDEF"/>
    <property type="match status" value="1"/>
</dbReference>
<evidence type="ECO:0000313" key="5">
    <source>
        <dbReference type="Proteomes" id="UP000003250"/>
    </source>
</evidence>
<name>H0HWB7_9HYPH</name>
<protein>
    <submittedName>
        <fullName evidence="4">Diguanylate cyclase/phosphodiesterase</fullName>
    </submittedName>
</protein>
<dbReference type="AlphaFoldDB" id="H0HWB7"/>
<feature type="domain" description="EAL" evidence="2">
    <location>
        <begin position="263"/>
        <end position="517"/>
    </location>
</feature>
<evidence type="ECO:0000313" key="4">
    <source>
        <dbReference type="EMBL" id="EHK54960.1"/>
    </source>
</evidence>
<evidence type="ECO:0000259" key="3">
    <source>
        <dbReference type="PROSITE" id="PS50887"/>
    </source>
</evidence>
<dbReference type="RefSeq" id="WP_008838074.1">
    <property type="nucleotide sequence ID" value="NZ_AHAM01000184.1"/>
</dbReference>
<dbReference type="SUPFAM" id="SSF55073">
    <property type="entry name" value="Nucleotide cyclase"/>
    <property type="match status" value="1"/>
</dbReference>
<dbReference type="InterPro" id="IPR035919">
    <property type="entry name" value="EAL_sf"/>
</dbReference>
<dbReference type="OrthoDB" id="9814202at2"/>
<gene>
    <name evidence="4" type="ORF">MAXJ12_22386</name>
</gene>
<evidence type="ECO:0000259" key="2">
    <source>
        <dbReference type="PROSITE" id="PS50883"/>
    </source>
</evidence>
<dbReference type="PANTHER" id="PTHR44757">
    <property type="entry name" value="DIGUANYLATE CYCLASE DGCP"/>
    <property type="match status" value="1"/>
</dbReference>
<dbReference type="Gene3D" id="3.20.20.450">
    <property type="entry name" value="EAL domain"/>
    <property type="match status" value="1"/>
</dbReference>
<dbReference type="NCBIfam" id="TIGR00254">
    <property type="entry name" value="GGDEF"/>
    <property type="match status" value="1"/>
</dbReference>
<dbReference type="InterPro" id="IPR052155">
    <property type="entry name" value="Biofilm_reg_signaling"/>
</dbReference>
<dbReference type="SMART" id="SM00052">
    <property type="entry name" value="EAL"/>
    <property type="match status" value="1"/>
</dbReference>
<keyword evidence="1" id="KW-0175">Coiled coil</keyword>
<dbReference type="Gene3D" id="3.30.70.270">
    <property type="match status" value="1"/>
</dbReference>
<accession>H0HWB7</accession>
<dbReference type="SMART" id="SM00267">
    <property type="entry name" value="GGDEF"/>
    <property type="match status" value="1"/>
</dbReference>
<dbReference type="Proteomes" id="UP000003250">
    <property type="component" value="Unassembled WGS sequence"/>
</dbReference>
<reference evidence="4 5" key="1">
    <citation type="journal article" date="2012" name="J. Bacteriol.">
        <title>Draft Genome Sequence of Mesorhizobium alhagi CCNWXJ12-2T, a Novel Salt-Resistant Species Isolated from the Desert of Northwestern China.</title>
        <authorList>
            <person name="Zhou M."/>
            <person name="Chen W."/>
            <person name="Chen H."/>
            <person name="Wei G."/>
        </authorList>
    </citation>
    <scope>NUCLEOTIDE SEQUENCE [LARGE SCALE GENOMIC DNA]</scope>
    <source>
        <strain evidence="4 5">CCNWXJ12-2</strain>
    </source>
</reference>
<feature type="coiled-coil region" evidence="1">
    <location>
        <begin position="249"/>
        <end position="276"/>
    </location>
</feature>
<dbReference type="CDD" id="cd01949">
    <property type="entry name" value="GGDEF"/>
    <property type="match status" value="1"/>
</dbReference>
<dbReference type="PATRIC" id="fig|1107882.3.peg.4370"/>
<dbReference type="Pfam" id="PF00563">
    <property type="entry name" value="EAL"/>
    <property type="match status" value="1"/>
</dbReference>
<dbReference type="InterPro" id="IPR000160">
    <property type="entry name" value="GGDEF_dom"/>
</dbReference>
<dbReference type="PROSITE" id="PS50883">
    <property type="entry name" value="EAL"/>
    <property type="match status" value="1"/>
</dbReference>
<dbReference type="EMBL" id="AHAM01000184">
    <property type="protein sequence ID" value="EHK54960.1"/>
    <property type="molecule type" value="Genomic_DNA"/>
</dbReference>
<feature type="domain" description="GGDEF" evidence="3">
    <location>
        <begin position="121"/>
        <end position="254"/>
    </location>
</feature>
<sequence>METLRKIVSEPNGAAAGASDRAPKLASILAAAPFGVEIAGPDGIKVFSSSVAEGATDARTRRFEIELDGEAYSLALTLDESERQAREHGLIQRAYFDELTGLPNRSLFERSVVALIETGAIDFALALIDIDGFKHVNDYYGHATGDQLLARIAERLSAGLRPSDMLARLSGDEFVLLISPITNREELERDLGWIGERLKEPFWVDGYEICTSASIGISLYPRDGRSYEELRGNADRAMYDGKTRAKGTLRFFEGAIRNAADDKSRLEQRLRLAVRDKRVCCAYQPKVALRSGEVVGIEVLMRWRDEDGVIQAPGDFIGLAVELGLIDELTHFILAETVTSIDRINETFGPKSTISINVAARQAGDDRFMRSFVDALSATGFASRFTVEITEEAFLSRSEFQDRILPMLREVGAKVSIDDFGIGFSSLSALAEITADELKIDRSFITNVHRRPRSQSVLRAIEALGHSLGMSIVVEGVESFEEAAYLQAATRIDIAQGYYFARPIVFDRLAVDTPSLDFLRPVLPIRSGEPARRLSIRG</sequence>
<dbReference type="CDD" id="cd01948">
    <property type="entry name" value="EAL"/>
    <property type="match status" value="1"/>
</dbReference>
<dbReference type="Pfam" id="PF00990">
    <property type="entry name" value="GGDEF"/>
    <property type="match status" value="1"/>
</dbReference>
<organism evidence="4 5">
    <name type="scientific">Mesorhizobium alhagi CCNWXJ12-2</name>
    <dbReference type="NCBI Taxonomy" id="1107882"/>
    <lineage>
        <taxon>Bacteria</taxon>
        <taxon>Pseudomonadati</taxon>
        <taxon>Pseudomonadota</taxon>
        <taxon>Alphaproteobacteria</taxon>
        <taxon>Hyphomicrobiales</taxon>
        <taxon>Phyllobacteriaceae</taxon>
        <taxon>Allomesorhizobium</taxon>
    </lineage>
</organism>
<dbReference type="PANTHER" id="PTHR44757:SF2">
    <property type="entry name" value="BIOFILM ARCHITECTURE MAINTENANCE PROTEIN MBAA"/>
    <property type="match status" value="1"/>
</dbReference>
<dbReference type="SUPFAM" id="SSF141868">
    <property type="entry name" value="EAL domain-like"/>
    <property type="match status" value="1"/>
</dbReference>
<dbReference type="InterPro" id="IPR001633">
    <property type="entry name" value="EAL_dom"/>
</dbReference>